<dbReference type="Pfam" id="PF01497">
    <property type="entry name" value="Peripla_BP_2"/>
    <property type="match status" value="1"/>
</dbReference>
<keyword evidence="5" id="KW-1185">Reference proteome</keyword>
<dbReference type="PROSITE" id="PS50983">
    <property type="entry name" value="FE_B12_PBP"/>
    <property type="match status" value="1"/>
</dbReference>
<dbReference type="PANTHER" id="PTHR30535">
    <property type="entry name" value="VITAMIN B12-BINDING PROTEIN"/>
    <property type="match status" value="1"/>
</dbReference>
<comment type="caution">
    <text evidence="4">The sequence shown here is derived from an EMBL/GenBank/DDBJ whole genome shotgun (WGS) entry which is preliminary data.</text>
</comment>
<feature type="signal peptide" evidence="2">
    <location>
        <begin position="1"/>
        <end position="21"/>
    </location>
</feature>
<dbReference type="EMBL" id="JBEUWX010000003">
    <property type="protein sequence ID" value="MFA9950920.1"/>
    <property type="molecule type" value="Genomic_DNA"/>
</dbReference>
<evidence type="ECO:0000313" key="4">
    <source>
        <dbReference type="EMBL" id="MFA9950920.1"/>
    </source>
</evidence>
<evidence type="ECO:0000259" key="3">
    <source>
        <dbReference type="PROSITE" id="PS50983"/>
    </source>
</evidence>
<dbReference type="PANTHER" id="PTHR30535:SF34">
    <property type="entry name" value="MOLYBDATE-BINDING PROTEIN MOLA"/>
    <property type="match status" value="1"/>
</dbReference>
<dbReference type="InterPro" id="IPR002491">
    <property type="entry name" value="ABC_transptr_periplasmic_BD"/>
</dbReference>
<dbReference type="Gene3D" id="3.40.50.1980">
    <property type="entry name" value="Nitrogenase molybdenum iron protein domain"/>
    <property type="match status" value="2"/>
</dbReference>
<keyword evidence="1 2" id="KW-0732">Signal</keyword>
<dbReference type="NCBIfam" id="NF038402">
    <property type="entry name" value="TroA_like"/>
    <property type="match status" value="1"/>
</dbReference>
<feature type="chain" id="PRO_5045651168" evidence="2">
    <location>
        <begin position="22"/>
        <end position="300"/>
    </location>
</feature>
<dbReference type="CDD" id="cd01144">
    <property type="entry name" value="BtuF"/>
    <property type="match status" value="1"/>
</dbReference>
<protein>
    <submittedName>
        <fullName evidence="4">Cobalamin-binding protein</fullName>
    </submittedName>
</protein>
<dbReference type="SUPFAM" id="SSF53807">
    <property type="entry name" value="Helical backbone' metal receptor"/>
    <property type="match status" value="1"/>
</dbReference>
<feature type="domain" description="Fe/B12 periplasmic-binding" evidence="3">
    <location>
        <begin position="42"/>
        <end position="291"/>
    </location>
</feature>
<evidence type="ECO:0000256" key="1">
    <source>
        <dbReference type="ARBA" id="ARBA00022729"/>
    </source>
</evidence>
<organism evidence="4 5">
    <name type="scientific">Dentiradicibacter hellwigii</name>
    <dbReference type="NCBI Taxonomy" id="3149053"/>
    <lineage>
        <taxon>Bacteria</taxon>
        <taxon>Pseudomonadati</taxon>
        <taxon>Pseudomonadota</taxon>
        <taxon>Betaproteobacteria</taxon>
        <taxon>Rhodocyclales</taxon>
        <taxon>Rhodocyclaceae</taxon>
        <taxon>Dentiradicibacter</taxon>
    </lineage>
</organism>
<dbReference type="Proteomes" id="UP001574673">
    <property type="component" value="Unassembled WGS sequence"/>
</dbReference>
<gene>
    <name evidence="4" type="ORF">ABCS64_11390</name>
</gene>
<dbReference type="InterPro" id="IPR054828">
    <property type="entry name" value="Vit_B12_bind_prot"/>
</dbReference>
<dbReference type="InterPro" id="IPR050902">
    <property type="entry name" value="ABC_Transporter_SBP"/>
</dbReference>
<evidence type="ECO:0000313" key="5">
    <source>
        <dbReference type="Proteomes" id="UP001574673"/>
    </source>
</evidence>
<name>A0ABV4UH05_9RHOO</name>
<proteinExistence type="predicted"/>
<reference evidence="5" key="1">
    <citation type="submission" date="2024-06" db="EMBL/GenBank/DDBJ databases">
        <title>Radixoralia hellwigii gen. nov., sp nov., isolated from a root canal in the human oral cavity.</title>
        <authorList>
            <person name="Bartsch S."/>
            <person name="Wittmer A."/>
            <person name="Schulz A.-K."/>
            <person name="Neumann-Schaal M."/>
            <person name="Wolf J."/>
            <person name="Gronow S."/>
            <person name="Tennert C."/>
            <person name="Haecker G."/>
            <person name="Cieplik F."/>
            <person name="Al-Ahmad A."/>
        </authorList>
    </citation>
    <scope>NUCLEOTIDE SEQUENCE [LARGE SCALE GENOMIC DNA]</scope>
    <source>
        <strain evidence="5">Wk13</strain>
    </source>
</reference>
<sequence>MTPNKLLWLCLWLLSASNALAAGISVRDDTGATVSLAQPAQRIVTLSPHLAETVFAAGAGGQIVGTVDYSNYPEAARRIPRVGGYSRFDLEAVVALKPDLIIAWEGGNAPAHLQKLRRLGLPVYLSQISRLEDIAGEIERIGVLAGTRQSADTAARTFRQRLADLQARYAGRPVVRTFYEVWHQPLKTIGGQQFISSVIRLCGGENVFGTLTATAPDVTVEAVLAANPEAIIASGMGEARPEWLDDWQARPGLLAAQRKNLFFIPPDLIQRHTPRLLDGAERLCQHLETARSRRPAGSRQ</sequence>
<dbReference type="RefSeq" id="WP_418892010.1">
    <property type="nucleotide sequence ID" value="NZ_JBEUWX010000003.1"/>
</dbReference>
<accession>A0ABV4UH05</accession>
<evidence type="ECO:0000256" key="2">
    <source>
        <dbReference type="SAM" id="SignalP"/>
    </source>
</evidence>